<evidence type="ECO:0000313" key="1">
    <source>
        <dbReference type="EMBL" id="KAI9922641.1"/>
    </source>
</evidence>
<gene>
    <name evidence="1" type="ORF">PsorP6_002112</name>
</gene>
<name>A0ACC0WY70_9STRA</name>
<reference evidence="1 2" key="1">
    <citation type="journal article" date="2022" name="bioRxiv">
        <title>The genome of the oomycete Peronosclerospora sorghi, a cosmopolitan pathogen of maize and sorghum, is inflated with dispersed pseudogenes.</title>
        <authorList>
            <person name="Fletcher K."/>
            <person name="Martin F."/>
            <person name="Isakeit T."/>
            <person name="Cavanaugh K."/>
            <person name="Magill C."/>
            <person name="Michelmore R."/>
        </authorList>
    </citation>
    <scope>NUCLEOTIDE SEQUENCE [LARGE SCALE GENOMIC DNA]</scope>
    <source>
        <strain evidence="1">P6</strain>
    </source>
</reference>
<dbReference type="Proteomes" id="UP001163321">
    <property type="component" value="Chromosome 1"/>
</dbReference>
<keyword evidence="2" id="KW-1185">Reference proteome</keyword>
<comment type="caution">
    <text evidence="1">The sequence shown here is derived from an EMBL/GenBank/DDBJ whole genome shotgun (WGS) entry which is preliminary data.</text>
</comment>
<evidence type="ECO:0000313" key="2">
    <source>
        <dbReference type="Proteomes" id="UP001163321"/>
    </source>
</evidence>
<accession>A0ACC0WY70</accession>
<dbReference type="EMBL" id="CM047580">
    <property type="protein sequence ID" value="KAI9922641.1"/>
    <property type="molecule type" value="Genomic_DNA"/>
</dbReference>
<sequence length="68" mass="7860">MNLCVSFSILASEDDRPPFGAIVRLVVKKTHLTPLSRFPFLDFHQKQPALDHNEHLPRHLCRCVHCLN</sequence>
<proteinExistence type="predicted"/>
<organism evidence="1 2">
    <name type="scientific">Peronosclerospora sorghi</name>
    <dbReference type="NCBI Taxonomy" id="230839"/>
    <lineage>
        <taxon>Eukaryota</taxon>
        <taxon>Sar</taxon>
        <taxon>Stramenopiles</taxon>
        <taxon>Oomycota</taxon>
        <taxon>Peronosporomycetes</taxon>
        <taxon>Peronosporales</taxon>
        <taxon>Peronosporaceae</taxon>
        <taxon>Peronosclerospora</taxon>
    </lineage>
</organism>
<protein>
    <submittedName>
        <fullName evidence="1">Uncharacterized protein</fullName>
    </submittedName>
</protein>